<keyword evidence="6" id="KW-1185">Reference proteome</keyword>
<evidence type="ECO:0000313" key="6">
    <source>
        <dbReference type="Proteomes" id="UP000321805"/>
    </source>
</evidence>
<dbReference type="SMART" id="SM00418">
    <property type="entry name" value="HTH_ARSR"/>
    <property type="match status" value="1"/>
</dbReference>
<dbReference type="Proteomes" id="UP000321805">
    <property type="component" value="Chromosome"/>
</dbReference>
<dbReference type="PROSITE" id="PS50987">
    <property type="entry name" value="HTH_ARSR_2"/>
    <property type="match status" value="1"/>
</dbReference>
<dbReference type="PANTHER" id="PTHR43132:SF6">
    <property type="entry name" value="HTH-TYPE TRANSCRIPTIONAL REPRESSOR CZRA"/>
    <property type="match status" value="1"/>
</dbReference>
<name>A0A5B8UC13_9ACTN</name>
<dbReference type="PANTHER" id="PTHR43132">
    <property type="entry name" value="ARSENICAL RESISTANCE OPERON REPRESSOR ARSR-RELATED"/>
    <property type="match status" value="1"/>
</dbReference>
<dbReference type="OrthoDB" id="3268605at2"/>
<dbReference type="KEGG" id="bsol:FSW04_12150"/>
<dbReference type="GO" id="GO:0003700">
    <property type="term" value="F:DNA-binding transcription factor activity"/>
    <property type="evidence" value="ECO:0007669"/>
    <property type="project" value="InterPro"/>
</dbReference>
<dbReference type="InterPro" id="IPR011991">
    <property type="entry name" value="ArsR-like_HTH"/>
</dbReference>
<dbReference type="SUPFAM" id="SSF46785">
    <property type="entry name" value="Winged helix' DNA-binding domain"/>
    <property type="match status" value="1"/>
</dbReference>
<dbReference type="InterPro" id="IPR051011">
    <property type="entry name" value="Metal_resp_trans_reg"/>
</dbReference>
<dbReference type="InterPro" id="IPR036390">
    <property type="entry name" value="WH_DNA-bd_sf"/>
</dbReference>
<dbReference type="GO" id="GO:0003677">
    <property type="term" value="F:DNA binding"/>
    <property type="evidence" value="ECO:0007669"/>
    <property type="project" value="UniProtKB-KW"/>
</dbReference>
<dbReference type="NCBIfam" id="NF033788">
    <property type="entry name" value="HTH_metalloreg"/>
    <property type="match status" value="1"/>
</dbReference>
<dbReference type="CDD" id="cd00090">
    <property type="entry name" value="HTH_ARSR"/>
    <property type="match status" value="1"/>
</dbReference>
<evidence type="ECO:0000256" key="2">
    <source>
        <dbReference type="ARBA" id="ARBA00023125"/>
    </source>
</evidence>
<dbReference type="InterPro" id="IPR001845">
    <property type="entry name" value="HTH_ArsR_DNA-bd_dom"/>
</dbReference>
<evidence type="ECO:0000259" key="4">
    <source>
        <dbReference type="PROSITE" id="PS50987"/>
    </source>
</evidence>
<evidence type="ECO:0000256" key="3">
    <source>
        <dbReference type="ARBA" id="ARBA00023163"/>
    </source>
</evidence>
<dbReference type="PRINTS" id="PR00778">
    <property type="entry name" value="HTHARSR"/>
</dbReference>
<reference evidence="5 6" key="1">
    <citation type="journal article" date="2018" name="J. Microbiol.">
        <title>Baekduia soli gen. nov., sp. nov., a novel bacterium isolated from the soil of Baekdu Mountain and proposal of a novel family name, Baekduiaceae fam. nov.</title>
        <authorList>
            <person name="An D.S."/>
            <person name="Siddiqi M.Z."/>
            <person name="Kim K.H."/>
            <person name="Yu H.S."/>
            <person name="Im W.T."/>
        </authorList>
    </citation>
    <scope>NUCLEOTIDE SEQUENCE [LARGE SCALE GENOMIC DNA]</scope>
    <source>
        <strain evidence="5 6">BR7-21</strain>
    </source>
</reference>
<dbReference type="EMBL" id="CP042430">
    <property type="protein sequence ID" value="QEC50749.1"/>
    <property type="molecule type" value="Genomic_DNA"/>
</dbReference>
<evidence type="ECO:0000256" key="1">
    <source>
        <dbReference type="ARBA" id="ARBA00023015"/>
    </source>
</evidence>
<keyword evidence="2" id="KW-0238">DNA-binding</keyword>
<dbReference type="InterPro" id="IPR036388">
    <property type="entry name" value="WH-like_DNA-bd_sf"/>
</dbReference>
<dbReference type="Pfam" id="PF01022">
    <property type="entry name" value="HTH_5"/>
    <property type="match status" value="1"/>
</dbReference>
<proteinExistence type="predicted"/>
<dbReference type="AlphaFoldDB" id="A0A5B8UC13"/>
<gene>
    <name evidence="5" type="ORF">FSW04_12150</name>
</gene>
<protein>
    <submittedName>
        <fullName evidence="5">Helix-turn-helix transcriptional regulator</fullName>
    </submittedName>
</protein>
<organism evidence="5 6">
    <name type="scientific">Baekduia soli</name>
    <dbReference type="NCBI Taxonomy" id="496014"/>
    <lineage>
        <taxon>Bacteria</taxon>
        <taxon>Bacillati</taxon>
        <taxon>Actinomycetota</taxon>
        <taxon>Thermoleophilia</taxon>
        <taxon>Solirubrobacterales</taxon>
        <taxon>Baekduiaceae</taxon>
        <taxon>Baekduia</taxon>
    </lineage>
</organism>
<dbReference type="Gene3D" id="1.10.10.10">
    <property type="entry name" value="Winged helix-like DNA-binding domain superfamily/Winged helix DNA-binding domain"/>
    <property type="match status" value="1"/>
</dbReference>
<keyword evidence="3" id="KW-0804">Transcription</keyword>
<accession>A0A5B8UC13</accession>
<sequence length="125" mass="14438">MPHPSEHRAAERPLDRDEAERVAETMRAFGSASRLRLLWALLEHERTVEQLVAAVGMEQSAVSHQLRLLRQQRLVSVRRDGRRAFYRLHDHHLPELLTAMRHHHEHVHPPTTIALPADMEAAHPS</sequence>
<evidence type="ECO:0000313" key="5">
    <source>
        <dbReference type="EMBL" id="QEC50749.1"/>
    </source>
</evidence>
<feature type="domain" description="HTH arsR-type" evidence="4">
    <location>
        <begin position="14"/>
        <end position="108"/>
    </location>
</feature>
<keyword evidence="1" id="KW-0805">Transcription regulation</keyword>